<keyword evidence="12" id="KW-0482">Metalloprotease</keyword>
<evidence type="ECO:0000313" key="16">
    <source>
        <dbReference type="EMBL" id="CAD9663402.1"/>
    </source>
</evidence>
<evidence type="ECO:0000259" key="15">
    <source>
        <dbReference type="SMART" id="SM00382"/>
    </source>
</evidence>
<reference evidence="16" key="1">
    <citation type="submission" date="2021-01" db="EMBL/GenBank/DDBJ databases">
        <authorList>
            <person name="Corre E."/>
            <person name="Pelletier E."/>
            <person name="Niang G."/>
            <person name="Scheremetjew M."/>
            <person name="Finn R."/>
            <person name="Kale V."/>
            <person name="Holt S."/>
            <person name="Cochrane G."/>
            <person name="Meng A."/>
            <person name="Brown T."/>
            <person name="Cohen L."/>
        </authorList>
    </citation>
    <scope>NUCLEOTIDE SEQUENCE</scope>
    <source>
        <strain evidence="16">NY070348D</strain>
    </source>
</reference>
<evidence type="ECO:0000256" key="1">
    <source>
        <dbReference type="ARBA" id="ARBA00001947"/>
    </source>
</evidence>
<evidence type="ECO:0000256" key="5">
    <source>
        <dbReference type="ARBA" id="ARBA00022723"/>
    </source>
</evidence>
<keyword evidence="11" id="KW-1133">Transmembrane helix</keyword>
<evidence type="ECO:0000256" key="10">
    <source>
        <dbReference type="ARBA" id="ARBA00022946"/>
    </source>
</evidence>
<evidence type="ECO:0000256" key="4">
    <source>
        <dbReference type="ARBA" id="ARBA00022692"/>
    </source>
</evidence>
<name>A0A7S2R899_9STRA</name>
<dbReference type="CDD" id="cd19501">
    <property type="entry name" value="RecA-like_FtsH"/>
    <property type="match status" value="1"/>
</dbReference>
<dbReference type="PANTHER" id="PTHR23076">
    <property type="entry name" value="METALLOPROTEASE M41 FTSH"/>
    <property type="match status" value="1"/>
</dbReference>
<accession>A0A7S2R899</accession>
<comment type="subcellular location">
    <subcellularLocation>
        <location evidence="2">Membrane</location>
        <topology evidence="2">Multi-pass membrane protein</topology>
    </subcellularLocation>
</comment>
<dbReference type="FunFam" id="3.40.50.300:FF:000277">
    <property type="entry name" value="ATP-dependent zinc metalloprotease FtsH"/>
    <property type="match status" value="1"/>
</dbReference>
<dbReference type="GO" id="GO:0008237">
    <property type="term" value="F:metallopeptidase activity"/>
    <property type="evidence" value="ECO:0007669"/>
    <property type="project" value="UniProtKB-KW"/>
</dbReference>
<keyword evidence="4" id="KW-0812">Transmembrane</keyword>
<evidence type="ECO:0000256" key="7">
    <source>
        <dbReference type="ARBA" id="ARBA00022801"/>
    </source>
</evidence>
<dbReference type="GO" id="GO:0004176">
    <property type="term" value="F:ATP-dependent peptidase activity"/>
    <property type="evidence" value="ECO:0007669"/>
    <property type="project" value="TreeGrafter"/>
</dbReference>
<proteinExistence type="inferred from homology"/>
<keyword evidence="3" id="KW-0645">Protease</keyword>
<evidence type="ECO:0000256" key="9">
    <source>
        <dbReference type="ARBA" id="ARBA00022840"/>
    </source>
</evidence>
<evidence type="ECO:0000256" key="13">
    <source>
        <dbReference type="ARBA" id="ARBA00023136"/>
    </source>
</evidence>
<evidence type="ECO:0000256" key="2">
    <source>
        <dbReference type="ARBA" id="ARBA00004141"/>
    </source>
</evidence>
<keyword evidence="5" id="KW-0479">Metal-binding</keyword>
<keyword evidence="7" id="KW-0378">Hydrolase</keyword>
<dbReference type="Pfam" id="PF17862">
    <property type="entry name" value="AAA_lid_3"/>
    <property type="match status" value="1"/>
</dbReference>
<comment type="similarity">
    <text evidence="14">Belongs to the AAA ATPase family.</text>
</comment>
<dbReference type="PROSITE" id="PS00674">
    <property type="entry name" value="AAA"/>
    <property type="match status" value="1"/>
</dbReference>
<dbReference type="GO" id="GO:0046872">
    <property type="term" value="F:metal ion binding"/>
    <property type="evidence" value="ECO:0007669"/>
    <property type="project" value="UniProtKB-KW"/>
</dbReference>
<protein>
    <recommendedName>
        <fullName evidence="15">AAA+ ATPase domain-containing protein</fullName>
    </recommendedName>
</protein>
<keyword evidence="13" id="KW-0472">Membrane</keyword>
<dbReference type="InterPro" id="IPR003960">
    <property type="entry name" value="ATPase_AAA_CS"/>
</dbReference>
<comment type="cofactor">
    <cofactor evidence="1">
        <name>Zn(2+)</name>
        <dbReference type="ChEBI" id="CHEBI:29105"/>
    </cofactor>
</comment>
<keyword evidence="9 14" id="KW-0067">ATP-binding</keyword>
<dbReference type="GO" id="GO:0006508">
    <property type="term" value="P:proteolysis"/>
    <property type="evidence" value="ECO:0007669"/>
    <property type="project" value="UniProtKB-KW"/>
</dbReference>
<dbReference type="SMART" id="SM00382">
    <property type="entry name" value="AAA"/>
    <property type="match status" value="1"/>
</dbReference>
<sequence>MKLDDLRKLFAELISDPKKRRLGIAACSLIGLTLISRRVVRGRAGDVAARSAVGHVVKKQLPFSEFLQKLETDQVKKVLLGSSVIEFVLKNAPDGVAQVFFTKPILVHPGLVDLLHEKKIPFDELGAVVGVSGGSTRRSLLMLFVPVVYFSLCAYVIKILYDQTSGGDVGTLNTKRMNNSSGPAIKHTTFEDVAGINAAREVVEEVADFLKNPDRYKSVGARLPTGILLIGPPGTGKTMLARAMANDAGLPFFYCSGSDFVEVYAGRGASRVRNLFAKAAKSAPCVIFFDEIDALGKKRSVDLSMNEEREQTLNQLLASMDGFCSEKRIVVMAATNRFDVLDNALVRPGRFDRIVRVELPDEDGRAAILRVHSRHMNLSKDCDLALIASLCPSFTGAELAMIVNEAAIRAARDKRTVVLTEDFMVALSTHKATRMKGLSSKGSGSDFMGQIFGGLN</sequence>
<dbReference type="Pfam" id="PF00004">
    <property type="entry name" value="AAA"/>
    <property type="match status" value="1"/>
</dbReference>
<keyword evidence="10" id="KW-0809">Transit peptide</keyword>
<dbReference type="GO" id="GO:0016020">
    <property type="term" value="C:membrane"/>
    <property type="evidence" value="ECO:0007669"/>
    <property type="project" value="UniProtKB-SubCell"/>
</dbReference>
<dbReference type="InterPro" id="IPR003593">
    <property type="entry name" value="AAA+_ATPase"/>
</dbReference>
<organism evidence="16">
    <name type="scientific">Mucochytrium quahogii</name>
    <dbReference type="NCBI Taxonomy" id="96639"/>
    <lineage>
        <taxon>Eukaryota</taxon>
        <taxon>Sar</taxon>
        <taxon>Stramenopiles</taxon>
        <taxon>Bigyra</taxon>
        <taxon>Labyrinthulomycetes</taxon>
        <taxon>Thraustochytrida</taxon>
        <taxon>Thraustochytriidae</taxon>
        <taxon>Mucochytrium</taxon>
    </lineage>
</organism>
<evidence type="ECO:0000256" key="8">
    <source>
        <dbReference type="ARBA" id="ARBA00022833"/>
    </source>
</evidence>
<dbReference type="EMBL" id="HBHK01001113">
    <property type="protein sequence ID" value="CAD9663402.1"/>
    <property type="molecule type" value="Transcribed_RNA"/>
</dbReference>
<dbReference type="Gene3D" id="3.30.720.210">
    <property type="match status" value="1"/>
</dbReference>
<dbReference type="Gene3D" id="3.40.50.300">
    <property type="entry name" value="P-loop containing nucleotide triphosphate hydrolases"/>
    <property type="match status" value="1"/>
</dbReference>
<feature type="domain" description="AAA+ ATPase" evidence="15">
    <location>
        <begin position="223"/>
        <end position="361"/>
    </location>
</feature>
<keyword evidence="8" id="KW-0862">Zinc</keyword>
<keyword evidence="6 14" id="KW-0547">Nucleotide-binding</keyword>
<gene>
    <name evidence="16" type="ORF">QSP1433_LOCUS652</name>
</gene>
<evidence type="ECO:0000256" key="6">
    <source>
        <dbReference type="ARBA" id="ARBA00022741"/>
    </source>
</evidence>
<dbReference type="InterPro" id="IPR041569">
    <property type="entry name" value="AAA_lid_3"/>
</dbReference>
<dbReference type="InterPro" id="IPR027417">
    <property type="entry name" value="P-loop_NTPase"/>
</dbReference>
<evidence type="ECO:0000256" key="11">
    <source>
        <dbReference type="ARBA" id="ARBA00022989"/>
    </source>
</evidence>
<evidence type="ECO:0000256" key="14">
    <source>
        <dbReference type="RuleBase" id="RU003651"/>
    </source>
</evidence>
<evidence type="ECO:0000256" key="3">
    <source>
        <dbReference type="ARBA" id="ARBA00022670"/>
    </source>
</evidence>
<dbReference type="AlphaFoldDB" id="A0A7S2R899"/>
<evidence type="ECO:0000256" key="12">
    <source>
        <dbReference type="ARBA" id="ARBA00023049"/>
    </source>
</evidence>
<dbReference type="Gene3D" id="1.10.8.60">
    <property type="match status" value="1"/>
</dbReference>
<dbReference type="GO" id="GO:0005524">
    <property type="term" value="F:ATP binding"/>
    <property type="evidence" value="ECO:0007669"/>
    <property type="project" value="UniProtKB-KW"/>
</dbReference>
<dbReference type="PANTHER" id="PTHR23076:SF97">
    <property type="entry name" value="ATP-DEPENDENT ZINC METALLOPROTEASE YME1L1"/>
    <property type="match status" value="1"/>
</dbReference>
<dbReference type="GO" id="GO:0016887">
    <property type="term" value="F:ATP hydrolysis activity"/>
    <property type="evidence" value="ECO:0007669"/>
    <property type="project" value="InterPro"/>
</dbReference>
<dbReference type="InterPro" id="IPR003959">
    <property type="entry name" value="ATPase_AAA_core"/>
</dbReference>
<dbReference type="SUPFAM" id="SSF52540">
    <property type="entry name" value="P-loop containing nucleoside triphosphate hydrolases"/>
    <property type="match status" value="1"/>
</dbReference>